<protein>
    <recommendedName>
        <fullName evidence="4">BZIP domain-containing protein</fullName>
    </recommendedName>
</protein>
<dbReference type="InterPro" id="IPR046347">
    <property type="entry name" value="bZIP_sf"/>
</dbReference>
<dbReference type="GO" id="GO:0003700">
    <property type="term" value="F:DNA-binding transcription factor activity"/>
    <property type="evidence" value="ECO:0007669"/>
    <property type="project" value="InterPro"/>
</dbReference>
<dbReference type="SUPFAM" id="SSF57959">
    <property type="entry name" value="Leucine zipper domain"/>
    <property type="match status" value="1"/>
</dbReference>
<name>A0AAV2IJM9_LYMST</name>
<evidence type="ECO:0008006" key="4">
    <source>
        <dbReference type="Google" id="ProtNLM"/>
    </source>
</evidence>
<evidence type="ECO:0000256" key="1">
    <source>
        <dbReference type="SAM" id="Coils"/>
    </source>
</evidence>
<evidence type="ECO:0000313" key="2">
    <source>
        <dbReference type="EMBL" id="CAL1544983.1"/>
    </source>
</evidence>
<reference evidence="2 3" key="1">
    <citation type="submission" date="2024-04" db="EMBL/GenBank/DDBJ databases">
        <authorList>
            <consortium name="Genoscope - CEA"/>
            <person name="William W."/>
        </authorList>
    </citation>
    <scope>NUCLEOTIDE SEQUENCE [LARGE SCALE GENOMIC DNA]</scope>
</reference>
<dbReference type="Gene3D" id="1.20.5.170">
    <property type="match status" value="1"/>
</dbReference>
<feature type="non-terminal residue" evidence="2">
    <location>
        <position position="1"/>
    </location>
</feature>
<feature type="coiled-coil region" evidence="1">
    <location>
        <begin position="20"/>
        <end position="54"/>
    </location>
</feature>
<keyword evidence="1" id="KW-0175">Coiled coil</keyword>
<evidence type="ECO:0000313" key="3">
    <source>
        <dbReference type="Proteomes" id="UP001497497"/>
    </source>
</evidence>
<dbReference type="AlphaFoldDB" id="A0AAV2IJM9"/>
<proteinExistence type="predicted"/>
<comment type="caution">
    <text evidence="2">The sequence shown here is derived from an EMBL/GenBank/DDBJ whole genome shotgun (WGS) entry which is preliminary data.</text>
</comment>
<organism evidence="2 3">
    <name type="scientific">Lymnaea stagnalis</name>
    <name type="common">Great pond snail</name>
    <name type="synonym">Helix stagnalis</name>
    <dbReference type="NCBI Taxonomy" id="6523"/>
    <lineage>
        <taxon>Eukaryota</taxon>
        <taxon>Metazoa</taxon>
        <taxon>Spiralia</taxon>
        <taxon>Lophotrochozoa</taxon>
        <taxon>Mollusca</taxon>
        <taxon>Gastropoda</taxon>
        <taxon>Heterobranchia</taxon>
        <taxon>Euthyneura</taxon>
        <taxon>Panpulmonata</taxon>
        <taxon>Hygrophila</taxon>
        <taxon>Lymnaeoidea</taxon>
        <taxon>Lymnaeidae</taxon>
        <taxon>Lymnaea</taxon>
    </lineage>
</organism>
<sequence length="221" mass="24744">SNSKNAIAARDNRLKKKRYVASLEESLKDLKCENEHLSLENEKQKKALMVLKNEVTYLRSVIANQTTLAAILRNVSKTPGVKLSTSFLNQTTINLSKNNAALEENASDDFPVTSSTNSTSHCDHVKKRRTLRSSKSYSFVESQKIPKQKYQKRKLMGTHLSKSVKDTSKDHFNECIETKKDGLAAGICFHVSGETVSLEFCSQCNASAHTEIMSDHSYVKI</sequence>
<gene>
    <name evidence="2" type="ORF">GSLYS_00018466001</name>
</gene>
<dbReference type="EMBL" id="CAXITT010000664">
    <property type="protein sequence ID" value="CAL1544983.1"/>
    <property type="molecule type" value="Genomic_DNA"/>
</dbReference>
<accession>A0AAV2IJM9</accession>
<keyword evidence="3" id="KW-1185">Reference proteome</keyword>
<dbReference type="Proteomes" id="UP001497497">
    <property type="component" value="Unassembled WGS sequence"/>
</dbReference>